<name>A0A8J7G7J4_9BACL</name>
<evidence type="ECO:0000256" key="1">
    <source>
        <dbReference type="SAM" id="Phobius"/>
    </source>
</evidence>
<dbReference type="RefSeq" id="WP_194563272.1">
    <property type="nucleotide sequence ID" value="NZ_JADKPV010000005.1"/>
</dbReference>
<protein>
    <recommendedName>
        <fullName evidence="4">Lipoprotein</fullName>
    </recommendedName>
</protein>
<accession>A0A8J7G7J4</accession>
<sequence>MNLREIYIILLFLVITIVSVGCSNIANQESAQVVIENEKLVKGKNILIKESDEEKLGFKPEYTVEIVPDFTSAAQYTLLNEQLDYLKAKDQIAQFKLIIDIDSNREKQFKLMIWDGEEFINFKKLDQLSKYYEVKLPEGKNYMELNEKVNLVDGSPLTELAFLIHDQDFPADIDFQYSPIRIYITNEKELLEIPVKKDKRYKEDHSLLQNKSEFNELEGPRITFLDEDKNVLHDKHLTDKVKFVSISQINLNMKESIIFYDSDGHIYESYFMMHPKDKQVVLPIPEEIKKNIGKKDFYMLINYNYDQAGLEEVHKIRENERTPYLNYSYSFKLGSDSKSSD</sequence>
<keyword evidence="1" id="KW-0472">Membrane</keyword>
<reference evidence="2" key="1">
    <citation type="submission" date="2020-11" db="EMBL/GenBank/DDBJ databases">
        <title>Multidrug resistant novel bacterium Savagea serpentis sp. nov., isolated from the scats of a vine snake (Ahaetulla nasuta).</title>
        <authorList>
            <person name="Venkata Ramana V."/>
            <person name="Vikas Patil S."/>
            <person name="Yogita Lugani V."/>
        </authorList>
    </citation>
    <scope>NUCLEOTIDE SEQUENCE</scope>
    <source>
        <strain evidence="2">SN6</strain>
    </source>
</reference>
<dbReference type="Proteomes" id="UP000622653">
    <property type="component" value="Unassembled WGS sequence"/>
</dbReference>
<comment type="caution">
    <text evidence="2">The sequence shown here is derived from an EMBL/GenBank/DDBJ whole genome shotgun (WGS) entry which is preliminary data.</text>
</comment>
<keyword evidence="3" id="KW-1185">Reference proteome</keyword>
<dbReference type="AlphaFoldDB" id="A0A8J7G7J4"/>
<feature type="transmembrane region" description="Helical" evidence="1">
    <location>
        <begin position="7"/>
        <end position="26"/>
    </location>
</feature>
<evidence type="ECO:0008006" key="4">
    <source>
        <dbReference type="Google" id="ProtNLM"/>
    </source>
</evidence>
<evidence type="ECO:0000313" key="3">
    <source>
        <dbReference type="Proteomes" id="UP000622653"/>
    </source>
</evidence>
<proteinExistence type="predicted"/>
<dbReference type="EMBL" id="JADKPV010000005">
    <property type="protein sequence ID" value="MBF4501796.1"/>
    <property type="molecule type" value="Genomic_DNA"/>
</dbReference>
<organism evidence="2 3">
    <name type="scientific">Savagea serpentis</name>
    <dbReference type="NCBI Taxonomy" id="2785297"/>
    <lineage>
        <taxon>Bacteria</taxon>
        <taxon>Bacillati</taxon>
        <taxon>Bacillota</taxon>
        <taxon>Bacilli</taxon>
        <taxon>Bacillales</taxon>
        <taxon>Caryophanaceae</taxon>
        <taxon>Savagea</taxon>
    </lineage>
</organism>
<dbReference type="PROSITE" id="PS51257">
    <property type="entry name" value="PROKAR_LIPOPROTEIN"/>
    <property type="match status" value="1"/>
</dbReference>
<gene>
    <name evidence="2" type="ORF">IRY55_10500</name>
</gene>
<keyword evidence="1" id="KW-0812">Transmembrane</keyword>
<keyword evidence="1" id="KW-1133">Transmembrane helix</keyword>
<evidence type="ECO:0000313" key="2">
    <source>
        <dbReference type="EMBL" id="MBF4501796.1"/>
    </source>
</evidence>